<comment type="caution">
    <text evidence="2">The sequence shown here is derived from an EMBL/GenBank/DDBJ whole genome shotgun (WGS) entry which is preliminary data.</text>
</comment>
<sequence>MTNSLIRRSVAVAGVTLFMSGLLSGVAPAGAAITGTGVALPQLQCEGRVDRPEQDGDRVRARAVTRCRDEADVIGVRVWLQKYDRDDDKWENVREGSERRENARWVRADAETRCERGRYRTVSVHFARDDRDRYRDREESDPVWIGCR</sequence>
<accession>A0ABS4TGI7</accession>
<evidence type="ECO:0000256" key="1">
    <source>
        <dbReference type="SAM" id="SignalP"/>
    </source>
</evidence>
<keyword evidence="1" id="KW-0732">Signal</keyword>
<name>A0ABS4TGI7_9PSEU</name>
<keyword evidence="3" id="KW-1185">Reference proteome</keyword>
<reference evidence="2 3" key="1">
    <citation type="submission" date="2021-03" db="EMBL/GenBank/DDBJ databases">
        <title>Sequencing the genomes of 1000 actinobacteria strains.</title>
        <authorList>
            <person name="Klenk H.-P."/>
        </authorList>
    </citation>
    <scope>NUCLEOTIDE SEQUENCE [LARGE SCALE GENOMIC DNA]</scope>
    <source>
        <strain evidence="2 3">DSM 46670</strain>
    </source>
</reference>
<feature type="chain" id="PRO_5047368849" description="Secreted protein" evidence="1">
    <location>
        <begin position="32"/>
        <end position="148"/>
    </location>
</feature>
<dbReference type="Proteomes" id="UP001519332">
    <property type="component" value="Unassembled WGS sequence"/>
</dbReference>
<evidence type="ECO:0008006" key="4">
    <source>
        <dbReference type="Google" id="ProtNLM"/>
    </source>
</evidence>
<proteinExistence type="predicted"/>
<evidence type="ECO:0000313" key="3">
    <source>
        <dbReference type="Proteomes" id="UP001519332"/>
    </source>
</evidence>
<evidence type="ECO:0000313" key="2">
    <source>
        <dbReference type="EMBL" id="MBP2323494.1"/>
    </source>
</evidence>
<dbReference type="EMBL" id="JAGINW010000001">
    <property type="protein sequence ID" value="MBP2323494.1"/>
    <property type="molecule type" value="Genomic_DNA"/>
</dbReference>
<gene>
    <name evidence="2" type="ORF">JOF56_003879</name>
</gene>
<organism evidence="2 3">
    <name type="scientific">Kibdelosporangium banguiense</name>
    <dbReference type="NCBI Taxonomy" id="1365924"/>
    <lineage>
        <taxon>Bacteria</taxon>
        <taxon>Bacillati</taxon>
        <taxon>Actinomycetota</taxon>
        <taxon>Actinomycetes</taxon>
        <taxon>Pseudonocardiales</taxon>
        <taxon>Pseudonocardiaceae</taxon>
        <taxon>Kibdelosporangium</taxon>
    </lineage>
</organism>
<dbReference type="RefSeq" id="WP_209639976.1">
    <property type="nucleotide sequence ID" value="NZ_JAGINW010000001.1"/>
</dbReference>
<feature type="signal peptide" evidence="1">
    <location>
        <begin position="1"/>
        <end position="31"/>
    </location>
</feature>
<protein>
    <recommendedName>
        <fullName evidence="4">Secreted protein</fullName>
    </recommendedName>
</protein>